<dbReference type="Pfam" id="PF25474">
    <property type="entry name" value="TPR_TmcB"/>
    <property type="match status" value="1"/>
</dbReference>
<evidence type="ECO:0000313" key="3">
    <source>
        <dbReference type="EMBL" id="KAL3812418.1"/>
    </source>
</evidence>
<name>A0ABD3RHF3_9LAMI</name>
<dbReference type="SMART" id="SM00386">
    <property type="entry name" value="HAT"/>
    <property type="match status" value="6"/>
</dbReference>
<gene>
    <name evidence="3" type="ORF">ACJIZ3_013686</name>
</gene>
<feature type="region of interest" description="Disordered" evidence="1">
    <location>
        <begin position="35"/>
        <end position="57"/>
    </location>
</feature>
<accession>A0ABD3RHF3</accession>
<organism evidence="3 4">
    <name type="scientific">Penstemon smallii</name>
    <dbReference type="NCBI Taxonomy" id="265156"/>
    <lineage>
        <taxon>Eukaryota</taxon>
        <taxon>Viridiplantae</taxon>
        <taxon>Streptophyta</taxon>
        <taxon>Embryophyta</taxon>
        <taxon>Tracheophyta</taxon>
        <taxon>Spermatophyta</taxon>
        <taxon>Magnoliopsida</taxon>
        <taxon>eudicotyledons</taxon>
        <taxon>Gunneridae</taxon>
        <taxon>Pentapetalae</taxon>
        <taxon>asterids</taxon>
        <taxon>lamiids</taxon>
        <taxon>Lamiales</taxon>
        <taxon>Plantaginaceae</taxon>
        <taxon>Cheloneae</taxon>
        <taxon>Penstemon</taxon>
    </lineage>
</organism>
<dbReference type="SUPFAM" id="SSF48452">
    <property type="entry name" value="TPR-like"/>
    <property type="match status" value="1"/>
</dbReference>
<evidence type="ECO:0000256" key="1">
    <source>
        <dbReference type="SAM" id="MobiDB-lite"/>
    </source>
</evidence>
<dbReference type="EMBL" id="JBJXBP010000008">
    <property type="protein sequence ID" value="KAL3812418.1"/>
    <property type="molecule type" value="Genomic_DNA"/>
</dbReference>
<dbReference type="AlphaFoldDB" id="A0ABD3RHF3"/>
<dbReference type="Proteomes" id="UP001634393">
    <property type="component" value="Unassembled WGS sequence"/>
</dbReference>
<feature type="domain" description="TmcB/TmcC TPR repeats" evidence="2">
    <location>
        <begin position="264"/>
        <end position="314"/>
    </location>
</feature>
<evidence type="ECO:0000313" key="4">
    <source>
        <dbReference type="Proteomes" id="UP001634393"/>
    </source>
</evidence>
<proteinExistence type="predicted"/>
<dbReference type="InterPro" id="IPR011990">
    <property type="entry name" value="TPR-like_helical_dom_sf"/>
</dbReference>
<evidence type="ECO:0000259" key="2">
    <source>
        <dbReference type="Pfam" id="PF25474"/>
    </source>
</evidence>
<dbReference type="InterPro" id="IPR003107">
    <property type="entry name" value="HAT"/>
</dbReference>
<keyword evidence="4" id="KW-1185">Reference proteome</keyword>
<comment type="caution">
    <text evidence="3">The sequence shown here is derived from an EMBL/GenBank/DDBJ whole genome shotgun (WGS) entry which is preliminary data.</text>
</comment>
<dbReference type="PANTHER" id="PTHR26312">
    <property type="entry name" value="TETRATRICOPEPTIDE REPEAT PROTEIN 5"/>
    <property type="match status" value="1"/>
</dbReference>
<feature type="compositionally biased region" description="Basic and acidic residues" evidence="1">
    <location>
        <begin position="35"/>
        <end position="47"/>
    </location>
</feature>
<reference evidence="3 4" key="1">
    <citation type="submission" date="2024-12" db="EMBL/GenBank/DDBJ databases">
        <title>The unique morphological basis and parallel evolutionary history of personate flowers in Penstemon.</title>
        <authorList>
            <person name="Depatie T.H."/>
            <person name="Wessinger C.A."/>
        </authorList>
    </citation>
    <scope>NUCLEOTIDE SEQUENCE [LARGE SCALE GENOMIC DNA]</scope>
    <source>
        <strain evidence="3">WTNN_2</strain>
        <tissue evidence="3">Leaf</tissue>
    </source>
</reference>
<sequence>MNNSLQKDETSGIITEPSFSIYSINDKFGDTGDLIKDDPNKFEKSVPIEHQNTEPQFSFGMIKEDEEVEGDEETERESNRFEDIKIGVEGESTSFPISDESGDLEKYYDSMIRENPENPLVLRDYAHYLESKRDLTGAEEYYFRATVADPKNGEIMYRYAKLVWELHRDFNKASYYFERAAKAAPGNSHVLAAYASFLWETDENNEEDYSSNTQAENADNEVMDFEEENRPSNPPLHLAVGPGINPNGVDSWNNAAYIDTSSNESSNVEQYYKRMVEENPSNVVLLKNYARFLHQSKGDLDLAEDYYTRAIEVDPLDGEILSLYANLVWQLHRDKDRAMSYFELAVQATPKDSDVLASYAKFLWEIED</sequence>
<protein>
    <recommendedName>
        <fullName evidence="2">TmcB/TmcC TPR repeats domain-containing protein</fullName>
    </recommendedName>
</protein>
<dbReference type="InterPro" id="IPR057352">
    <property type="entry name" value="TPR_TmcB/C"/>
</dbReference>
<dbReference type="Gene3D" id="1.25.40.10">
    <property type="entry name" value="Tetratricopeptide repeat domain"/>
    <property type="match status" value="2"/>
</dbReference>
<dbReference type="PANTHER" id="PTHR26312:SF217">
    <property type="entry name" value="N-ACETYLGLUCOSAMINE TRANSFERASE, OGT PROTEIN, PUTATIVE-RELATED"/>
    <property type="match status" value="1"/>
</dbReference>